<feature type="transmembrane region" description="Helical" evidence="1">
    <location>
        <begin position="77"/>
        <end position="95"/>
    </location>
</feature>
<dbReference type="SUPFAM" id="SSF81324">
    <property type="entry name" value="Voltage-gated potassium channels"/>
    <property type="match status" value="1"/>
</dbReference>
<dbReference type="InterPro" id="IPR013099">
    <property type="entry name" value="K_chnl_dom"/>
</dbReference>
<keyword evidence="3" id="KW-0407">Ion channel</keyword>
<dbReference type="Proteomes" id="UP000308707">
    <property type="component" value="Unassembled WGS sequence"/>
</dbReference>
<evidence type="ECO:0000256" key="1">
    <source>
        <dbReference type="SAM" id="Phobius"/>
    </source>
</evidence>
<comment type="caution">
    <text evidence="3">The sequence shown here is derived from an EMBL/GenBank/DDBJ whole genome shotgun (WGS) entry which is preliminary data.</text>
</comment>
<evidence type="ECO:0000313" key="4">
    <source>
        <dbReference type="Proteomes" id="UP000308707"/>
    </source>
</evidence>
<accession>A0A4U5JTI2</accession>
<dbReference type="Gene3D" id="1.10.287.70">
    <property type="match status" value="1"/>
</dbReference>
<keyword evidence="1" id="KW-0812">Transmembrane</keyword>
<name>A0A4U5JTI2_9GAMM</name>
<dbReference type="RefSeq" id="WP_137268102.1">
    <property type="nucleotide sequence ID" value="NZ_SZUA01000003.1"/>
</dbReference>
<gene>
    <name evidence="3" type="ORF">FCE95_16395</name>
</gene>
<protein>
    <submittedName>
        <fullName evidence="3">Two pore domain potassium channel family protein</fullName>
    </submittedName>
</protein>
<dbReference type="GO" id="GO:0034220">
    <property type="term" value="P:monoatomic ion transmembrane transport"/>
    <property type="evidence" value="ECO:0007669"/>
    <property type="project" value="UniProtKB-KW"/>
</dbReference>
<reference evidence="3 4" key="1">
    <citation type="submission" date="2019-04" db="EMBL/GenBank/DDBJ databases">
        <title>Reference strain of H23.</title>
        <authorList>
            <person name="Luo X."/>
        </authorList>
    </citation>
    <scope>NUCLEOTIDE SEQUENCE [LARGE SCALE GENOMIC DNA]</scope>
    <source>
        <strain evidence="3 4">H23</strain>
    </source>
</reference>
<feature type="transmembrane region" description="Helical" evidence="1">
    <location>
        <begin position="135"/>
        <end position="160"/>
    </location>
</feature>
<feature type="transmembrane region" description="Helical" evidence="1">
    <location>
        <begin position="101"/>
        <end position="123"/>
    </location>
</feature>
<keyword evidence="3" id="KW-0406">Ion transport</keyword>
<sequence>MAKTQDASSSWPPSVGALKDSLRRHPSGWLLAVQLLTVVVNPLMENTAAGRAVFGVFGIVVLALALWVINRSQAVNWIAWLLAVPSVALSLAANVGGQSQLVPVAHLLESALYFYTAGALTAYMLGDARVTFDELLAAGATFTLLAWAFAFAFSVCQSWYPGSFTAALNTESPRTWMELLFLSFSLLSATGLSDIVPVTAPARALSMLEMFAGVMYIAVVVSRLIALATLRVSRKP</sequence>
<feature type="transmembrane region" description="Helical" evidence="1">
    <location>
        <begin position="50"/>
        <end position="70"/>
    </location>
</feature>
<proteinExistence type="predicted"/>
<dbReference type="Pfam" id="PF07885">
    <property type="entry name" value="Ion_trans_2"/>
    <property type="match status" value="1"/>
</dbReference>
<evidence type="ECO:0000259" key="2">
    <source>
        <dbReference type="Pfam" id="PF07885"/>
    </source>
</evidence>
<feature type="transmembrane region" description="Helical" evidence="1">
    <location>
        <begin position="210"/>
        <end position="230"/>
    </location>
</feature>
<dbReference type="AlphaFoldDB" id="A0A4U5JTI2"/>
<keyword evidence="3" id="KW-0813">Transport</keyword>
<dbReference type="EMBL" id="SZUA01000003">
    <property type="protein sequence ID" value="TKR29699.1"/>
    <property type="molecule type" value="Genomic_DNA"/>
</dbReference>
<dbReference type="OrthoDB" id="4837979at2"/>
<evidence type="ECO:0000313" key="3">
    <source>
        <dbReference type="EMBL" id="TKR29699.1"/>
    </source>
</evidence>
<keyword evidence="1" id="KW-0472">Membrane</keyword>
<keyword evidence="4" id="KW-1185">Reference proteome</keyword>
<keyword evidence="1" id="KW-1133">Transmembrane helix</keyword>
<organism evidence="3 4">
    <name type="scientific">Luteimonas gilva</name>
    <dbReference type="NCBI Taxonomy" id="2572684"/>
    <lineage>
        <taxon>Bacteria</taxon>
        <taxon>Pseudomonadati</taxon>
        <taxon>Pseudomonadota</taxon>
        <taxon>Gammaproteobacteria</taxon>
        <taxon>Lysobacterales</taxon>
        <taxon>Lysobacteraceae</taxon>
        <taxon>Luteimonas</taxon>
    </lineage>
</organism>
<feature type="domain" description="Potassium channel" evidence="2">
    <location>
        <begin position="151"/>
        <end position="226"/>
    </location>
</feature>
<feature type="transmembrane region" description="Helical" evidence="1">
    <location>
        <begin position="180"/>
        <end position="198"/>
    </location>
</feature>